<protein>
    <recommendedName>
        <fullName evidence="4">p-hydroxylaminobenzoate lyase</fullName>
    </recommendedName>
</protein>
<reference evidence="2 3" key="1">
    <citation type="journal article" date="2011" name="Genome Biol.">
        <title>Comparative genome sequence analysis underscores mycoparasitism as the ancestral life style of Trichoderma.</title>
        <authorList>
            <person name="Kubicek C.P."/>
            <person name="Herrera-Estrella A."/>
            <person name="Seidl-Seiboth V."/>
            <person name="Martinez D.A."/>
            <person name="Druzhinina I.S."/>
            <person name="Thon M."/>
            <person name="Zeilinger S."/>
            <person name="Casas-Flores S."/>
            <person name="Horwitz B.A."/>
            <person name="Mukherjee P.K."/>
            <person name="Mukherjee M."/>
            <person name="Kredics L."/>
            <person name="Alcaraz L.D."/>
            <person name="Aerts A."/>
            <person name="Antal Z."/>
            <person name="Atanasova L."/>
            <person name="Cervantes-Badillo M.G."/>
            <person name="Challacombe J."/>
            <person name="Chertkov O."/>
            <person name="McCluskey K."/>
            <person name="Coulpier F."/>
            <person name="Deshpande N."/>
            <person name="von Doehren H."/>
            <person name="Ebbole D.J."/>
            <person name="Esquivel-Naranjo E.U."/>
            <person name="Fekete E."/>
            <person name="Flipphi M."/>
            <person name="Glaser F."/>
            <person name="Gomez-Rodriguez E.Y."/>
            <person name="Gruber S."/>
            <person name="Han C."/>
            <person name="Henrissat B."/>
            <person name="Hermosa R."/>
            <person name="Hernandez-Onate M."/>
            <person name="Karaffa L."/>
            <person name="Kosti I."/>
            <person name="Le Crom S."/>
            <person name="Lindquist E."/>
            <person name="Lucas S."/>
            <person name="Luebeck M."/>
            <person name="Luebeck P.S."/>
            <person name="Margeot A."/>
            <person name="Metz B."/>
            <person name="Misra M."/>
            <person name="Nevalainen H."/>
            <person name="Omann M."/>
            <person name="Packer N."/>
            <person name="Perrone G."/>
            <person name="Uresti-Rivera E.E."/>
            <person name="Salamov A."/>
            <person name="Schmoll M."/>
            <person name="Seiboth B."/>
            <person name="Shapiro H."/>
            <person name="Sukno S."/>
            <person name="Tamayo-Ramos J.A."/>
            <person name="Tisch D."/>
            <person name="Wiest A."/>
            <person name="Wilkinson H.H."/>
            <person name="Zhang M."/>
            <person name="Coutinho P.M."/>
            <person name="Kenerley C.M."/>
            <person name="Monte E."/>
            <person name="Baker S.E."/>
            <person name="Grigoriev I.V."/>
        </authorList>
    </citation>
    <scope>NUCLEOTIDE SEQUENCE [LARGE SCALE GENOMIC DNA]</scope>
    <source>
        <strain evidence="3">ATCC 20476 / IMI 206040</strain>
    </source>
</reference>
<dbReference type="HOGENOM" id="CLU_099539_0_1_1"/>
<dbReference type="GeneID" id="25785158"/>
<dbReference type="AlphaFoldDB" id="G9NLH8"/>
<dbReference type="InterPro" id="IPR032345">
    <property type="entry name" value="PnbB"/>
</dbReference>
<dbReference type="STRING" id="452589.G9NLH8"/>
<gene>
    <name evidence="2" type="ORF">TRIATDRAFT_53756</name>
</gene>
<evidence type="ECO:0000313" key="2">
    <source>
        <dbReference type="EMBL" id="EHK48740.1"/>
    </source>
</evidence>
<accession>G9NLH8</accession>
<dbReference type="Proteomes" id="UP000005426">
    <property type="component" value="Unassembled WGS sequence"/>
</dbReference>
<name>G9NLH8_HYPAI</name>
<comment type="caution">
    <text evidence="2">The sequence shown here is derived from an EMBL/GenBank/DDBJ whole genome shotgun (WGS) entry which is preliminary data.</text>
</comment>
<keyword evidence="3" id="KW-1185">Reference proteome</keyword>
<dbReference type="KEGG" id="tatv:25785158"/>
<evidence type="ECO:0008006" key="4">
    <source>
        <dbReference type="Google" id="ProtNLM"/>
    </source>
</evidence>
<feature type="region of interest" description="Disordered" evidence="1">
    <location>
        <begin position="128"/>
        <end position="150"/>
    </location>
</feature>
<dbReference type="eggNOG" id="ENOG502SK80">
    <property type="taxonomic scope" value="Eukaryota"/>
</dbReference>
<evidence type="ECO:0000313" key="3">
    <source>
        <dbReference type="Proteomes" id="UP000005426"/>
    </source>
</evidence>
<dbReference type="Pfam" id="PF16155">
    <property type="entry name" value="PnbB"/>
    <property type="match status" value="1"/>
</dbReference>
<dbReference type="OrthoDB" id="2845956at2759"/>
<proteinExistence type="predicted"/>
<sequence>MSPSALHPNHQKLIDRAREFIAEIENQTPGDELEARLNSEFGPGTPYYEDFSSLIRQGLANNEGWVSKEAIDGADFRLCDISLPSEDSKFFSILTVYLENNGYEHIAHVHPYGELNCVIPLDPSAEMRSSQGWQGAGWTSPEPGSHHAPSARGGGLIALTFLPAGRLVFKELDA</sequence>
<evidence type="ECO:0000256" key="1">
    <source>
        <dbReference type="SAM" id="MobiDB-lite"/>
    </source>
</evidence>
<organism evidence="2 3">
    <name type="scientific">Hypocrea atroviridis (strain ATCC 20476 / IMI 206040)</name>
    <name type="common">Trichoderma atroviride</name>
    <dbReference type="NCBI Taxonomy" id="452589"/>
    <lineage>
        <taxon>Eukaryota</taxon>
        <taxon>Fungi</taxon>
        <taxon>Dikarya</taxon>
        <taxon>Ascomycota</taxon>
        <taxon>Pezizomycotina</taxon>
        <taxon>Sordariomycetes</taxon>
        <taxon>Hypocreomycetidae</taxon>
        <taxon>Hypocreales</taxon>
        <taxon>Hypocreaceae</taxon>
        <taxon>Trichoderma</taxon>
    </lineage>
</organism>
<dbReference type="EMBL" id="ABDG02000018">
    <property type="protein sequence ID" value="EHK48740.1"/>
    <property type="molecule type" value="Genomic_DNA"/>
</dbReference>